<dbReference type="EMBL" id="BBMR01000007">
    <property type="protein sequence ID" value="GAL21154.1"/>
    <property type="molecule type" value="Genomic_DNA"/>
</dbReference>
<dbReference type="Proteomes" id="UP000029228">
    <property type="component" value="Unassembled WGS sequence"/>
</dbReference>
<dbReference type="InterPro" id="IPR051531">
    <property type="entry name" value="N-acetyltransferase"/>
</dbReference>
<dbReference type="GO" id="GO:0016747">
    <property type="term" value="F:acyltransferase activity, transferring groups other than amino-acyl groups"/>
    <property type="evidence" value="ECO:0007669"/>
    <property type="project" value="InterPro"/>
</dbReference>
<evidence type="ECO:0000259" key="1">
    <source>
        <dbReference type="PROSITE" id="PS51186"/>
    </source>
</evidence>
<dbReference type="STRING" id="990268.JCM19235_429"/>
<reference evidence="2 3" key="1">
    <citation type="submission" date="2014-09" db="EMBL/GenBank/DDBJ databases">
        <title>Vibrio maritimus JCM 19235. (C45) whole genome shotgun sequence.</title>
        <authorList>
            <person name="Sawabe T."/>
            <person name="Meirelles P."/>
            <person name="Nakanishi M."/>
            <person name="Sayaka M."/>
            <person name="Hattori M."/>
            <person name="Ohkuma M."/>
        </authorList>
    </citation>
    <scope>NUCLEOTIDE SEQUENCE [LARGE SCALE GENOMIC DNA]</scope>
    <source>
        <strain evidence="3">JCM19235</strain>
    </source>
</reference>
<dbReference type="PANTHER" id="PTHR43792:SF1">
    <property type="entry name" value="N-ACETYLTRANSFERASE DOMAIN-CONTAINING PROTEIN"/>
    <property type="match status" value="1"/>
</dbReference>
<keyword evidence="3" id="KW-1185">Reference proteome</keyword>
<proteinExistence type="predicted"/>
<reference evidence="2 3" key="2">
    <citation type="submission" date="2014-09" db="EMBL/GenBank/DDBJ databases">
        <authorList>
            <consortium name="NBRP consortium"/>
            <person name="Sawabe T."/>
            <person name="Meirelles P."/>
            <person name="Nakanishi M."/>
            <person name="Sayaka M."/>
            <person name="Hattori M."/>
            <person name="Ohkuma M."/>
        </authorList>
    </citation>
    <scope>NUCLEOTIDE SEQUENCE [LARGE SCALE GENOMIC DNA]</scope>
    <source>
        <strain evidence="3">JCM19235</strain>
    </source>
</reference>
<dbReference type="PANTHER" id="PTHR43792">
    <property type="entry name" value="GNAT FAMILY, PUTATIVE (AFU_ORTHOLOGUE AFUA_3G00765)-RELATED-RELATED"/>
    <property type="match status" value="1"/>
</dbReference>
<dbReference type="PROSITE" id="PS51186">
    <property type="entry name" value="GNAT"/>
    <property type="match status" value="1"/>
</dbReference>
<dbReference type="InterPro" id="IPR016181">
    <property type="entry name" value="Acyl_CoA_acyltransferase"/>
</dbReference>
<evidence type="ECO:0000313" key="3">
    <source>
        <dbReference type="Proteomes" id="UP000029228"/>
    </source>
</evidence>
<evidence type="ECO:0000313" key="2">
    <source>
        <dbReference type="EMBL" id="GAL21154.1"/>
    </source>
</evidence>
<dbReference type="CDD" id="cd04301">
    <property type="entry name" value="NAT_SF"/>
    <property type="match status" value="1"/>
</dbReference>
<dbReference type="InterPro" id="IPR000182">
    <property type="entry name" value="GNAT_dom"/>
</dbReference>
<comment type="caution">
    <text evidence="2">The sequence shown here is derived from an EMBL/GenBank/DDBJ whole genome shotgun (WGS) entry which is preliminary data.</text>
</comment>
<protein>
    <submittedName>
        <fullName evidence="2">Acetyltransferase</fullName>
    </submittedName>
</protein>
<organism evidence="2 3">
    <name type="scientific">Vibrio maritimus</name>
    <dbReference type="NCBI Taxonomy" id="990268"/>
    <lineage>
        <taxon>Bacteria</taxon>
        <taxon>Pseudomonadati</taxon>
        <taxon>Pseudomonadota</taxon>
        <taxon>Gammaproteobacteria</taxon>
        <taxon>Vibrionales</taxon>
        <taxon>Vibrionaceae</taxon>
        <taxon>Vibrio</taxon>
    </lineage>
</organism>
<dbReference type="SUPFAM" id="SSF55729">
    <property type="entry name" value="Acyl-CoA N-acyltransferases (Nat)"/>
    <property type="match status" value="1"/>
</dbReference>
<name>A0A090S3S1_9VIBR</name>
<dbReference type="Pfam" id="PF13302">
    <property type="entry name" value="Acetyltransf_3"/>
    <property type="match status" value="1"/>
</dbReference>
<dbReference type="OrthoDB" id="7852312at2"/>
<sequence length="171" mass="19418">MKSITIQTERLSMAQITYADFDLFKRLQTDPKVIELCFDKPSDEEIQARFDERLPTWSKGSEEWLCLVISIRQTNEPVGVTGFKVIDGSAEVGYLLLPEFHGRGIGTESLEALIKWAERDLDLNKFSAIVTKGNRGSERVLEKCGFVLTKVDKDAYQIGGQTYDDHIFHRG</sequence>
<feature type="domain" description="N-acetyltransferase" evidence="1">
    <location>
        <begin position="11"/>
        <end position="170"/>
    </location>
</feature>
<keyword evidence="2" id="KW-0808">Transferase</keyword>
<dbReference type="Gene3D" id="3.40.630.30">
    <property type="match status" value="1"/>
</dbReference>
<gene>
    <name evidence="2" type="ORF">JCM19235_429</name>
</gene>
<accession>A0A090S3S1</accession>
<dbReference type="AlphaFoldDB" id="A0A090S3S1"/>